<feature type="domain" description="Endonuclease/exonuclease/phosphatase" evidence="1">
    <location>
        <begin position="10"/>
        <end position="208"/>
    </location>
</feature>
<dbReference type="OMA" id="NKVETHH"/>
<dbReference type="InterPro" id="IPR036691">
    <property type="entry name" value="Endo/exonu/phosph_ase_sf"/>
</dbReference>
<protein>
    <submittedName>
        <fullName evidence="2">Endo/exonuclease/phosphatase domain-containing protein</fullName>
    </submittedName>
</protein>
<dbReference type="Gene3D" id="3.60.10.10">
    <property type="entry name" value="Endonuclease/exonuclease/phosphatase"/>
    <property type="match status" value="1"/>
</dbReference>
<dbReference type="PANTHER" id="PTHR33273">
    <property type="entry name" value="DOMAIN-CONTAINING PROTEIN, PUTATIVE-RELATED"/>
    <property type="match status" value="1"/>
</dbReference>
<dbReference type="eggNOG" id="KOG1075">
    <property type="taxonomic scope" value="Eukaryota"/>
</dbReference>
<dbReference type="SUPFAM" id="SSF56219">
    <property type="entry name" value="DNase I-like"/>
    <property type="match status" value="1"/>
</dbReference>
<dbReference type="Pfam" id="PF03372">
    <property type="entry name" value="Exo_endo_phos"/>
    <property type="match status" value="1"/>
</dbReference>
<dbReference type="VEuPathDB" id="VectorBase:RPRC007177"/>
<dbReference type="Proteomes" id="UP000015103">
    <property type="component" value="Unassembled WGS sequence"/>
</dbReference>
<dbReference type="InterPro" id="IPR005135">
    <property type="entry name" value="Endo/exonuclease/phosphatase"/>
</dbReference>
<keyword evidence="3" id="KW-1185">Reference proteome</keyword>
<dbReference type="EnsemblMetazoa" id="RPRC007177-RA">
    <property type="protein sequence ID" value="RPRC007177-PA"/>
    <property type="gene ID" value="RPRC007177"/>
</dbReference>
<evidence type="ECO:0000259" key="1">
    <source>
        <dbReference type="Pfam" id="PF03372"/>
    </source>
</evidence>
<name>T1HT07_RHOPR</name>
<dbReference type="InParanoid" id="T1HT07"/>
<sequence length="457" mass="51676">FNMMPLVKIMSWNARSVINKFLELSHYIQKYNIDIIALCETLLKGKHKLKSNGYSTYRNDTGRGVALLIKKNIKHFPILLPPLKSLIAVGVMVEFENIELLILSAYLSPSLRLDCRDLRALFDLHKHVILVGDLNCKHAAWNCFTNNRSGKSLLEFSFKFGIGILAPDKPTYFPDRSNARPSVLDFALIKNCNFSITTTSHSALSSDHNPVIFNLTNKVNEFQSKKAFNFKAADWKNFRSLVDEKLDINPIITNYHDIDTLATNLQTILLTAALDSIPLKKSRSKSEELPPLILLCIKIKNIIKKAFSKLLQLHRNASWNNFLSQLSTHDNKLYRIVKGVRKGTPNIPPLSLNNNPQTTSLNSYAFSSHHKASTNADLGVPSFTRSVISTNKQFLIPNVKHDTCKLTSPKEIRNIISKLKNNKAPGVDGIQSRMIKNISRKCLIHLTKLINYILMFG</sequence>
<dbReference type="STRING" id="13249.T1HT07"/>
<dbReference type="EMBL" id="ACPB03015716">
    <property type="status" value="NOT_ANNOTATED_CDS"/>
    <property type="molecule type" value="Genomic_DNA"/>
</dbReference>
<accession>T1HT07</accession>
<proteinExistence type="predicted"/>
<reference evidence="2" key="1">
    <citation type="submission" date="2015-05" db="UniProtKB">
        <authorList>
            <consortium name="EnsemblMetazoa"/>
        </authorList>
    </citation>
    <scope>IDENTIFICATION</scope>
</reference>
<dbReference type="HOGENOM" id="CLU_000680_38_2_1"/>
<dbReference type="GO" id="GO:0003824">
    <property type="term" value="F:catalytic activity"/>
    <property type="evidence" value="ECO:0007669"/>
    <property type="project" value="InterPro"/>
</dbReference>
<dbReference type="AlphaFoldDB" id="T1HT07"/>
<evidence type="ECO:0000313" key="3">
    <source>
        <dbReference type="Proteomes" id="UP000015103"/>
    </source>
</evidence>
<organism evidence="2 3">
    <name type="scientific">Rhodnius prolixus</name>
    <name type="common">Triatomid bug</name>
    <dbReference type="NCBI Taxonomy" id="13249"/>
    <lineage>
        <taxon>Eukaryota</taxon>
        <taxon>Metazoa</taxon>
        <taxon>Ecdysozoa</taxon>
        <taxon>Arthropoda</taxon>
        <taxon>Hexapoda</taxon>
        <taxon>Insecta</taxon>
        <taxon>Pterygota</taxon>
        <taxon>Neoptera</taxon>
        <taxon>Paraneoptera</taxon>
        <taxon>Hemiptera</taxon>
        <taxon>Heteroptera</taxon>
        <taxon>Panheteroptera</taxon>
        <taxon>Cimicomorpha</taxon>
        <taxon>Reduviidae</taxon>
        <taxon>Triatominae</taxon>
        <taxon>Rhodnius</taxon>
    </lineage>
</organism>
<evidence type="ECO:0000313" key="2">
    <source>
        <dbReference type="EnsemblMetazoa" id="RPRC007177-PA"/>
    </source>
</evidence>
<dbReference type="PANTHER" id="PTHR33273:SF4">
    <property type="entry name" value="ENDONUCLEASE_EXONUCLEASE_PHOSPHATASE DOMAIN-CONTAINING PROTEIN"/>
    <property type="match status" value="1"/>
</dbReference>